<evidence type="ECO:0000256" key="1">
    <source>
        <dbReference type="SAM" id="Coils"/>
    </source>
</evidence>
<reference evidence="2 3" key="1">
    <citation type="submission" date="2017-06" db="EMBL/GenBank/DDBJ databases">
        <title>Global population genomics of the pathogenic fungus Cryptococcus neoformans var. grubii.</title>
        <authorList>
            <person name="Cuomo C."/>
            <person name="Litvintseva A."/>
            <person name="Chen Y."/>
            <person name="Young S."/>
            <person name="Zeng Q."/>
            <person name="Chapman S."/>
            <person name="Gujja S."/>
            <person name="Saif S."/>
            <person name="Birren B."/>
        </authorList>
    </citation>
    <scope>NUCLEOTIDE SEQUENCE [LARGE SCALE GENOMIC DNA]</scope>
    <source>
        <strain evidence="2 3">Tu259-1</strain>
    </source>
</reference>
<dbReference type="Proteomes" id="UP000199727">
    <property type="component" value="Unassembled WGS sequence"/>
</dbReference>
<protein>
    <submittedName>
        <fullName evidence="2">Uncharacterized protein</fullName>
    </submittedName>
</protein>
<dbReference type="EMBL" id="AMKT01000032">
    <property type="protein sequence ID" value="OXG24404.1"/>
    <property type="molecule type" value="Genomic_DNA"/>
</dbReference>
<proteinExistence type="predicted"/>
<organism evidence="2 3">
    <name type="scientific">Cryptococcus neoformans Tu259-1</name>
    <dbReference type="NCBI Taxonomy" id="1230072"/>
    <lineage>
        <taxon>Eukaryota</taxon>
        <taxon>Fungi</taxon>
        <taxon>Dikarya</taxon>
        <taxon>Basidiomycota</taxon>
        <taxon>Agaricomycotina</taxon>
        <taxon>Tremellomycetes</taxon>
        <taxon>Tremellales</taxon>
        <taxon>Cryptococcaceae</taxon>
        <taxon>Cryptococcus</taxon>
        <taxon>Cryptococcus neoformans species complex</taxon>
    </lineage>
</organism>
<accession>A0A854QGG6</accession>
<keyword evidence="1" id="KW-0175">Coiled coil</keyword>
<dbReference type="AlphaFoldDB" id="A0A854QGG6"/>
<dbReference type="OrthoDB" id="10516868at2759"/>
<feature type="coiled-coil region" evidence="1">
    <location>
        <begin position="55"/>
        <end position="82"/>
    </location>
</feature>
<gene>
    <name evidence="2" type="ORF">C361_02257</name>
</gene>
<name>A0A854QGG6_CRYNE</name>
<evidence type="ECO:0000313" key="2">
    <source>
        <dbReference type="EMBL" id="OXG24404.1"/>
    </source>
</evidence>
<sequence length="231" mass="25857">MWNIFKSVNDDINKTGSGGPNGIDATSICPWYSELMLIMWHLAAAMVGPRHSTLDEDENNNHERLRERIRQEKEEEKEGDDNDIVQWDIGPCNESDCRHHRHNALMPLFIGTHLALVITHHQHPQCPSCTHHAQPKVNQLETELSAGDTTSAYLAFAQTIPSAAEPIQDSLYALSHPLLAISVPIPAADLWPACPIRFLINTGVSMTFMDLKLAVRLGWSIKTGAIQMRVR</sequence>
<comment type="caution">
    <text evidence="2">The sequence shown here is derived from an EMBL/GenBank/DDBJ whole genome shotgun (WGS) entry which is preliminary data.</text>
</comment>
<evidence type="ECO:0000313" key="3">
    <source>
        <dbReference type="Proteomes" id="UP000199727"/>
    </source>
</evidence>